<dbReference type="RefSeq" id="WP_062648235.1">
    <property type="nucleotide sequence ID" value="NZ_LPUR01000001.1"/>
</dbReference>
<proteinExistence type="predicted"/>
<name>A0A135WJ52_9FLAO</name>
<reference evidence="2" key="1">
    <citation type="submission" date="2015-12" db="EMBL/GenBank/DDBJ databases">
        <title>Genome sequence of a biocontrol rhizobacterium Chryseobacterium kwangjuense strain KJ1R5 isolated from pepper (Capsicum annuum L.).</title>
        <authorList>
            <person name="Jeong J.-J."/>
            <person name="Park H."/>
            <person name="Mannaa M."/>
            <person name="Sang M.K."/>
            <person name="Choi I.-G."/>
            <person name="Kim K.D."/>
        </authorList>
    </citation>
    <scope>NUCLEOTIDE SEQUENCE [LARGE SCALE GENOMIC DNA]</scope>
    <source>
        <strain evidence="2">KJ1R5</strain>
    </source>
</reference>
<evidence type="ECO:0000313" key="1">
    <source>
        <dbReference type="EMBL" id="KXH84923.1"/>
    </source>
</evidence>
<dbReference type="EMBL" id="LPUR01000001">
    <property type="protein sequence ID" value="KXH84923.1"/>
    <property type="molecule type" value="Genomic_DNA"/>
</dbReference>
<dbReference type="AlphaFoldDB" id="A0A135WJ52"/>
<organism evidence="1 2">
    <name type="scientific">Chryseobacterium kwangjuense</name>
    <dbReference type="NCBI Taxonomy" id="267125"/>
    <lineage>
        <taxon>Bacteria</taxon>
        <taxon>Pseudomonadati</taxon>
        <taxon>Bacteroidota</taxon>
        <taxon>Flavobacteriia</taxon>
        <taxon>Flavobacteriales</taxon>
        <taxon>Weeksellaceae</taxon>
        <taxon>Chryseobacterium group</taxon>
        <taxon>Chryseobacterium</taxon>
    </lineage>
</organism>
<accession>A0A135WJ52</accession>
<comment type="caution">
    <text evidence="1">The sequence shown here is derived from an EMBL/GenBank/DDBJ whole genome shotgun (WGS) entry which is preliminary data.</text>
</comment>
<evidence type="ECO:0000313" key="2">
    <source>
        <dbReference type="Proteomes" id="UP000070513"/>
    </source>
</evidence>
<sequence length="265" mass="31324">MEKELPIYTDPDYGIQFIIDVDKLEFRQKGQQDNRYTLEDLIDCGEEGYCFQRYDKERNDYMWITVPQFVNLAPEMMAEKYNKAVEEILLLTDFELMVDQDALTRRIKYGQLPTVEIGGHIFYAEARLDLLRPKDDFSTLGISFDELEDWYVDDRNIYAFPYDPRTHQIASIEWDKLVEYPKDLLFVEIPFVKTLDPVGWNRKWGWGETEGLKETGLRLEFKAETIPWNKTGIDELIAENRLKQPIKNANNEKMSAPKKNKGRRI</sequence>
<gene>
    <name evidence="1" type="ORF">AU378_03980</name>
</gene>
<protein>
    <submittedName>
        <fullName evidence="1">Uncharacterized protein</fullName>
    </submittedName>
</protein>
<reference evidence="1 2" key="2">
    <citation type="journal article" date="2016" name="Genome Announc.">
        <title>Draft Genome Sequence of a Biocontrol Rhizobacterium, Chryseobacterium kwangjuense Strain KJ1R5, Isolated from Pepper (Capsicum annuum).</title>
        <authorList>
            <person name="Jeong J.J."/>
            <person name="Park H."/>
            <person name="Park B.H."/>
            <person name="Mannaa M."/>
            <person name="Sang M.K."/>
            <person name="Choi I.G."/>
            <person name="Kim K.D."/>
        </authorList>
    </citation>
    <scope>NUCLEOTIDE SEQUENCE [LARGE SCALE GENOMIC DNA]</scope>
    <source>
        <strain evidence="1 2">KJ1R5</strain>
    </source>
</reference>
<dbReference type="OrthoDB" id="771660at2"/>
<dbReference type="Proteomes" id="UP000070513">
    <property type="component" value="Unassembled WGS sequence"/>
</dbReference>